<sequence>MSTPTDTQPSWGTDYVRTIAPYVGGRPISEVAREYGLAPDSIVKLASNENPLGMSPLARQAVLDALTEAPRYPDNDAWELRQALAAHLGVPADWVLLGHGSSDILEMAARALLAEGESCVYSQYGFLVYALAVQQAGARHIVVPARDYGHDLDAMLAAIEPDTRLVYVANPNNPTGTLLQPAQVAAFVARVPRDVVVLLDEAYVEYLEPAQRTDSIALLREHPNLIVSRTFSKAYGLAGLRIGYAAAQPALAGLLNRVRSAFNTSGVAQAAALAALRDTAFLQRTVEINRAGMRQLEAGFAALALQYVPSHGNFVLLRAGDDAQAGARVAAELLQRGVIARPVANYGLGEWLRISVGTEGENARCLDALRAALA</sequence>
<keyword evidence="3 6" id="KW-0808">Transferase</keyword>
<dbReference type="InterPro" id="IPR050106">
    <property type="entry name" value="HistidinolP_aminotransfase"/>
</dbReference>
<feature type="domain" description="Aminotransferase class I/classII large" evidence="5">
    <location>
        <begin position="42"/>
        <end position="369"/>
    </location>
</feature>
<dbReference type="Pfam" id="PF00155">
    <property type="entry name" value="Aminotran_1_2"/>
    <property type="match status" value="1"/>
</dbReference>
<proteinExistence type="inferred from homology"/>
<dbReference type="PANTHER" id="PTHR43643">
    <property type="entry name" value="HISTIDINOL-PHOSPHATE AMINOTRANSFERASE 2"/>
    <property type="match status" value="1"/>
</dbReference>
<reference evidence="6" key="1">
    <citation type="submission" date="2016-10" db="EMBL/GenBank/DDBJ databases">
        <title>Sequence of Gallionella enrichment culture.</title>
        <authorList>
            <person name="Poehlein A."/>
            <person name="Muehling M."/>
            <person name="Daniel R."/>
        </authorList>
    </citation>
    <scope>NUCLEOTIDE SEQUENCE</scope>
</reference>
<dbReference type="InterPro" id="IPR001917">
    <property type="entry name" value="Aminotrans_II_pyridoxalP_BS"/>
</dbReference>
<comment type="cofactor">
    <cofactor evidence="1">
        <name>pyridoxal 5'-phosphate</name>
        <dbReference type="ChEBI" id="CHEBI:597326"/>
    </cofactor>
</comment>
<dbReference type="InterPro" id="IPR005861">
    <property type="entry name" value="HisP_aminotrans"/>
</dbReference>
<gene>
    <name evidence="6" type="primary">hisC2_16</name>
    <name evidence="6" type="ORF">GALL_327990</name>
</gene>
<dbReference type="PANTHER" id="PTHR43643:SF3">
    <property type="entry name" value="HISTIDINOL-PHOSPHATE AMINOTRANSFERASE"/>
    <property type="match status" value="1"/>
</dbReference>
<dbReference type="InterPro" id="IPR015422">
    <property type="entry name" value="PyrdxlP-dep_Trfase_small"/>
</dbReference>
<dbReference type="CDD" id="cd00609">
    <property type="entry name" value="AAT_like"/>
    <property type="match status" value="1"/>
</dbReference>
<evidence type="ECO:0000256" key="2">
    <source>
        <dbReference type="ARBA" id="ARBA00022576"/>
    </source>
</evidence>
<dbReference type="InterPro" id="IPR015421">
    <property type="entry name" value="PyrdxlP-dep_Trfase_major"/>
</dbReference>
<organism evidence="6">
    <name type="scientific">mine drainage metagenome</name>
    <dbReference type="NCBI Taxonomy" id="410659"/>
    <lineage>
        <taxon>unclassified sequences</taxon>
        <taxon>metagenomes</taxon>
        <taxon>ecological metagenomes</taxon>
    </lineage>
</organism>
<dbReference type="AlphaFoldDB" id="A0A1J5R074"/>
<accession>A0A1J5R074</accession>
<dbReference type="GO" id="GO:0004400">
    <property type="term" value="F:histidinol-phosphate transaminase activity"/>
    <property type="evidence" value="ECO:0007669"/>
    <property type="project" value="UniProtKB-EC"/>
</dbReference>
<dbReference type="PROSITE" id="PS00599">
    <property type="entry name" value="AA_TRANSFER_CLASS_2"/>
    <property type="match status" value="1"/>
</dbReference>
<dbReference type="GO" id="GO:0000105">
    <property type="term" value="P:L-histidine biosynthetic process"/>
    <property type="evidence" value="ECO:0007669"/>
    <property type="project" value="InterPro"/>
</dbReference>
<evidence type="ECO:0000256" key="1">
    <source>
        <dbReference type="ARBA" id="ARBA00001933"/>
    </source>
</evidence>
<comment type="caution">
    <text evidence="6">The sequence shown here is derived from an EMBL/GenBank/DDBJ whole genome shotgun (WGS) entry which is preliminary data.</text>
</comment>
<dbReference type="GO" id="GO:0030170">
    <property type="term" value="F:pyridoxal phosphate binding"/>
    <property type="evidence" value="ECO:0007669"/>
    <property type="project" value="InterPro"/>
</dbReference>
<protein>
    <submittedName>
        <fullName evidence="6">Histidinol-phosphate aminotransferase 2</fullName>
        <ecNumber evidence="6">2.6.1.9</ecNumber>
    </submittedName>
</protein>
<evidence type="ECO:0000313" key="6">
    <source>
        <dbReference type="EMBL" id="OIQ85372.1"/>
    </source>
</evidence>
<evidence type="ECO:0000256" key="4">
    <source>
        <dbReference type="ARBA" id="ARBA00022898"/>
    </source>
</evidence>
<keyword evidence="2 6" id="KW-0032">Aminotransferase</keyword>
<name>A0A1J5R074_9ZZZZ</name>
<dbReference type="EC" id="2.6.1.9" evidence="6"/>
<dbReference type="HAMAP" id="MF_01023">
    <property type="entry name" value="HisC_aminotrans_2"/>
    <property type="match status" value="1"/>
</dbReference>
<dbReference type="InterPro" id="IPR004839">
    <property type="entry name" value="Aminotransferase_I/II_large"/>
</dbReference>
<dbReference type="InterPro" id="IPR015424">
    <property type="entry name" value="PyrdxlP-dep_Trfase"/>
</dbReference>
<dbReference type="SUPFAM" id="SSF53383">
    <property type="entry name" value="PLP-dependent transferases"/>
    <property type="match status" value="1"/>
</dbReference>
<dbReference type="NCBIfam" id="TIGR01141">
    <property type="entry name" value="hisC"/>
    <property type="match status" value="1"/>
</dbReference>
<evidence type="ECO:0000256" key="3">
    <source>
        <dbReference type="ARBA" id="ARBA00022679"/>
    </source>
</evidence>
<keyword evidence="4" id="KW-0663">Pyridoxal phosphate</keyword>
<evidence type="ECO:0000259" key="5">
    <source>
        <dbReference type="Pfam" id="PF00155"/>
    </source>
</evidence>
<dbReference type="Gene3D" id="3.40.640.10">
    <property type="entry name" value="Type I PLP-dependent aspartate aminotransferase-like (Major domain)"/>
    <property type="match status" value="1"/>
</dbReference>
<dbReference type="EMBL" id="MLJW01000549">
    <property type="protein sequence ID" value="OIQ85372.1"/>
    <property type="molecule type" value="Genomic_DNA"/>
</dbReference>
<dbReference type="Gene3D" id="3.90.1150.10">
    <property type="entry name" value="Aspartate Aminotransferase, domain 1"/>
    <property type="match status" value="1"/>
</dbReference>